<feature type="repeat" description="TPR" evidence="1">
    <location>
        <begin position="133"/>
        <end position="166"/>
    </location>
</feature>
<feature type="repeat" description="TPR" evidence="1">
    <location>
        <begin position="201"/>
        <end position="234"/>
    </location>
</feature>
<feature type="repeat" description="TPR" evidence="1">
    <location>
        <begin position="167"/>
        <end position="200"/>
    </location>
</feature>
<dbReference type="PANTHER" id="PTHR44998">
    <property type="match status" value="1"/>
</dbReference>
<sequence>MRDLCKNQVAGFGEQKEKKRAKRLNKSESRGEALQKEAMNFHMQGDIENAEYLYRQAIEIGFLHEAIFSNLGVICKNSDRQEEAIALYEKAIETRPDHPDAYRNLGNLHKELGNLDQALAATLKSLELKPDNPDAHINLGGIYKELGNLDQALTSTLKSLELKPDNPTAYMNLGRIYQDLGNLDQALASTLKSLELKPDNPTAHMNLGIIYRDLRNLDQALASSLQSLQLKPDNHTAYINLGVIYQDLGNLDQALASTLKSLELKPDNPTTQMNLASIYKDLGNFDQALYFLREAEKNDEMKAKASILLAQTYYSIGLYSEGVKALSETKTKAGKGLLLALYLCLDKKVKFDLCAKELIAKNWHTQISIAAIDHANIVYNQALDNGLKGSTFDSIVNQRINKHEFSDTLLEGIIMHLSAKTIQPQHQSLLVNGSQTSGNILDVPKKPFIELKKLLIKKLEDYNRSCSINTDKDFKANWKKNMYILRGWAIVMEKGGNLKSHNHELGWLTGTFYLQMPEREANSEEGAIEFSHQGPKYPQKDSSFDTRVIRPEARDLNIFSSSLFHRTLPFQSNTQRICIAFDLQKNEKLWVDSN</sequence>
<dbReference type="Proteomes" id="UP000002274">
    <property type="component" value="Chromosome"/>
</dbReference>
<dbReference type="InterPro" id="IPR012668">
    <property type="entry name" value="CHP02466"/>
</dbReference>
<dbReference type="HOGENOM" id="CLU_029701_0_0_3"/>
<dbReference type="PANTHER" id="PTHR44998:SF1">
    <property type="entry name" value="UDP-N-ACETYLGLUCOSAMINE--PEPTIDE N-ACETYLGLUCOSAMINYLTRANSFERASE 110 KDA SUBUNIT"/>
    <property type="match status" value="1"/>
</dbReference>
<feature type="repeat" description="TPR" evidence="1">
    <location>
        <begin position="99"/>
        <end position="132"/>
    </location>
</feature>
<dbReference type="PROSITE" id="PS50293">
    <property type="entry name" value="TPR_REGION"/>
    <property type="match status" value="4"/>
</dbReference>
<organism evidence="2 3">
    <name type="scientific">Prochlorococcus marinus (strain MIT 9303)</name>
    <dbReference type="NCBI Taxonomy" id="59922"/>
    <lineage>
        <taxon>Bacteria</taxon>
        <taxon>Bacillati</taxon>
        <taxon>Cyanobacteriota</taxon>
        <taxon>Cyanophyceae</taxon>
        <taxon>Synechococcales</taxon>
        <taxon>Prochlorococcaceae</taxon>
        <taxon>Prochlorococcus</taxon>
    </lineage>
</organism>
<dbReference type="SMART" id="SM00028">
    <property type="entry name" value="TPR"/>
    <property type="match status" value="9"/>
</dbReference>
<dbReference type="EMBL" id="CP000554">
    <property type="protein sequence ID" value="ABM77049.1"/>
    <property type="molecule type" value="Genomic_DNA"/>
</dbReference>
<evidence type="ECO:0000313" key="3">
    <source>
        <dbReference type="Proteomes" id="UP000002274"/>
    </source>
</evidence>
<evidence type="ECO:0000256" key="1">
    <source>
        <dbReference type="PROSITE-ProRule" id="PRU00339"/>
    </source>
</evidence>
<dbReference type="InterPro" id="IPR019734">
    <property type="entry name" value="TPR_rpt"/>
</dbReference>
<dbReference type="Pfam" id="PF13181">
    <property type="entry name" value="TPR_8"/>
    <property type="match status" value="1"/>
</dbReference>
<feature type="repeat" description="TPR" evidence="1">
    <location>
        <begin position="235"/>
        <end position="268"/>
    </location>
</feature>
<dbReference type="InterPro" id="IPR011990">
    <property type="entry name" value="TPR-like_helical_dom_sf"/>
</dbReference>
<dbReference type="KEGG" id="pmf:P9303_02961"/>
<dbReference type="Gene3D" id="2.60.120.620">
    <property type="entry name" value="q2cbj1_9rhob like domain"/>
    <property type="match status" value="1"/>
</dbReference>
<feature type="repeat" description="TPR" evidence="1">
    <location>
        <begin position="65"/>
        <end position="98"/>
    </location>
</feature>
<dbReference type="BioCyc" id="PMAR59922:G1G80-283-MONOMER"/>
<dbReference type="Pfam" id="PF13414">
    <property type="entry name" value="TPR_11"/>
    <property type="match status" value="2"/>
</dbReference>
<dbReference type="PROSITE" id="PS50005">
    <property type="entry name" value="TPR"/>
    <property type="match status" value="6"/>
</dbReference>
<keyword evidence="1" id="KW-0802">TPR repeat</keyword>
<dbReference type="Pfam" id="PF13424">
    <property type="entry name" value="TPR_12"/>
    <property type="match status" value="1"/>
</dbReference>
<reference evidence="2 3" key="1">
    <citation type="journal article" date="2007" name="PLoS Genet.">
        <title>Patterns and implications of gene gain and loss in the evolution of Prochlorococcus.</title>
        <authorList>
            <person name="Kettler G.C."/>
            <person name="Martiny A.C."/>
            <person name="Huang K."/>
            <person name="Zucker J."/>
            <person name="Coleman M.L."/>
            <person name="Rodrigue S."/>
            <person name="Chen F."/>
            <person name="Lapidus A."/>
            <person name="Ferriera S."/>
            <person name="Johnson J."/>
            <person name="Steglich C."/>
            <person name="Church G.M."/>
            <person name="Richardson P."/>
            <person name="Chisholm S.W."/>
        </authorList>
    </citation>
    <scope>NUCLEOTIDE SEQUENCE [LARGE SCALE GENOMIC DNA]</scope>
    <source>
        <strain evidence="2 3">MIT 9303</strain>
    </source>
</reference>
<accession>A2C6D9</accession>
<protein>
    <submittedName>
        <fullName evidence="2">Uncharacterized protein</fullName>
    </submittedName>
</protein>
<gene>
    <name evidence="2" type="ordered locus">P9303_02961</name>
</gene>
<dbReference type="Gene3D" id="1.25.40.10">
    <property type="entry name" value="Tetratricopeptide repeat domain"/>
    <property type="match status" value="4"/>
</dbReference>
<dbReference type="STRING" id="59922.P9303_02961"/>
<proteinExistence type="predicted"/>
<name>A2C6D9_PROM3</name>
<dbReference type="AlphaFoldDB" id="A2C6D9"/>
<dbReference type="Pfam" id="PF13759">
    <property type="entry name" value="2OG-FeII_Oxy_5"/>
    <property type="match status" value="1"/>
</dbReference>
<evidence type="ECO:0000313" key="2">
    <source>
        <dbReference type="EMBL" id="ABM77049.1"/>
    </source>
</evidence>
<dbReference type="SUPFAM" id="SSF48452">
    <property type="entry name" value="TPR-like"/>
    <property type="match status" value="1"/>
</dbReference>
<dbReference type="RefSeq" id="WP_011824976.1">
    <property type="nucleotide sequence ID" value="NC_008820.1"/>
</dbReference>